<dbReference type="EMBL" id="CZQE01000086">
    <property type="protein sequence ID" value="CUS43804.1"/>
    <property type="molecule type" value="Genomic_DNA"/>
</dbReference>
<reference evidence="10" key="1">
    <citation type="submission" date="2015-10" db="EMBL/GenBank/DDBJ databases">
        <authorList>
            <person name="Gilbert D.G."/>
        </authorList>
    </citation>
    <scope>NUCLEOTIDE SEQUENCE</scope>
</reference>
<keyword evidence="5" id="KW-0798">TonB box</keyword>
<comment type="subcellular location">
    <subcellularLocation>
        <location evidence="1">Cell outer membrane</location>
        <topology evidence="1">Multi-pass membrane protein</topology>
    </subcellularLocation>
</comment>
<organism evidence="10">
    <name type="scientific">hydrothermal vent metagenome</name>
    <dbReference type="NCBI Taxonomy" id="652676"/>
    <lineage>
        <taxon>unclassified sequences</taxon>
        <taxon>metagenomes</taxon>
        <taxon>ecological metagenomes</taxon>
    </lineage>
</organism>
<dbReference type="InterPro" id="IPR000531">
    <property type="entry name" value="Beta-barrel_TonB"/>
</dbReference>
<comment type="similarity">
    <text evidence="2">Belongs to the TonB-dependent receptor family.</text>
</comment>
<dbReference type="GO" id="GO:0009279">
    <property type="term" value="C:cell outer membrane"/>
    <property type="evidence" value="ECO:0007669"/>
    <property type="project" value="UniProtKB-SubCell"/>
</dbReference>
<dbReference type="SUPFAM" id="SSF56935">
    <property type="entry name" value="Porins"/>
    <property type="match status" value="1"/>
</dbReference>
<dbReference type="PANTHER" id="PTHR32552:SF82">
    <property type="entry name" value="FCUA PROTEIN"/>
    <property type="match status" value="1"/>
</dbReference>
<keyword evidence="6" id="KW-0472">Membrane</keyword>
<keyword evidence="4" id="KW-0812">Transmembrane</keyword>
<dbReference type="GO" id="GO:0038023">
    <property type="term" value="F:signaling receptor activity"/>
    <property type="evidence" value="ECO:0007669"/>
    <property type="project" value="InterPro"/>
</dbReference>
<proteinExistence type="inferred from homology"/>
<accession>A0A160TJM8</accession>
<feature type="domain" description="TonB-dependent receptor-like beta-barrel" evidence="8">
    <location>
        <begin position="361"/>
        <end position="697"/>
    </location>
</feature>
<gene>
    <name evidence="10" type="ORF">MGWOODY_Smn3072</name>
</gene>
<dbReference type="Gene3D" id="2.170.130.10">
    <property type="entry name" value="TonB-dependent receptor, plug domain"/>
    <property type="match status" value="1"/>
</dbReference>
<keyword evidence="7" id="KW-0998">Cell outer membrane</keyword>
<name>A0A160TJM8_9ZZZZ</name>
<evidence type="ECO:0000313" key="10">
    <source>
        <dbReference type="EMBL" id="CUS43804.1"/>
    </source>
</evidence>
<evidence type="ECO:0000256" key="5">
    <source>
        <dbReference type="ARBA" id="ARBA00023077"/>
    </source>
</evidence>
<dbReference type="InterPro" id="IPR036942">
    <property type="entry name" value="Beta-barrel_TonB_sf"/>
</dbReference>
<dbReference type="CDD" id="cd01347">
    <property type="entry name" value="ligand_gated_channel"/>
    <property type="match status" value="1"/>
</dbReference>
<dbReference type="PROSITE" id="PS52016">
    <property type="entry name" value="TONB_DEPENDENT_REC_3"/>
    <property type="match status" value="1"/>
</dbReference>
<dbReference type="InterPro" id="IPR037066">
    <property type="entry name" value="Plug_dom_sf"/>
</dbReference>
<evidence type="ECO:0000256" key="4">
    <source>
        <dbReference type="ARBA" id="ARBA00022692"/>
    </source>
</evidence>
<feature type="domain" description="TonB-dependent receptor plug" evidence="9">
    <location>
        <begin position="64"/>
        <end position="161"/>
    </location>
</feature>
<dbReference type="AlphaFoldDB" id="A0A160TJM8"/>
<dbReference type="InterPro" id="IPR010105">
    <property type="entry name" value="TonB_sidphr_rcpt"/>
</dbReference>
<evidence type="ECO:0000259" key="8">
    <source>
        <dbReference type="Pfam" id="PF00593"/>
    </source>
</evidence>
<dbReference type="GO" id="GO:0015891">
    <property type="term" value="P:siderophore transport"/>
    <property type="evidence" value="ECO:0007669"/>
    <property type="project" value="InterPro"/>
</dbReference>
<sequence length="730" mass="76742">MSKSIFSFVSRLALSGSALALATPGWAQESAPSDADIIVTAQKGNQTEVRRGGQVGVLGDKAAEDVPFSITSYNAALILNQQPQTLGQVLENDPSIRTTYGFGNAAEQFVIRGFTLAGDDVGFNGLYGLAPRQLVAPELYDSVQVLNGASAFLNGAAPGGTGVGGSVNLVSKRAGPTPLTRVTANYSSGSHFGGSFDVSRRFGDDDAFGIRINGAYRSGDVAIDNEFRRTAVLGAGLDWHSDRVRLSLDLAYQRVQIRNLRPKVTVGTAIPKVPGADHNYGQAFSYTTLRDIFGAVRGEYDLSDNAMLYAAFGARDGSERGIYDGITVTNAVTGGANGNALFVPRADNNETAQAGIRVKLAAGGVTQEFNLGGSMIWQVNRNAYDFLYGPGFAGYATNLYNTPKVALPGSTLVGGNLADPFPVGRSKLGSMFASDTLGFWDDRILLTAGLRLQTIDTRSYAYNADPANGIAAGDLTTKLRTSAVTPVVGLVIKPVTGLSLFANRIEGLQQGAVAGAGNINVGQIFPAYVSTQYEVGGKITLGRFNASLALYQTELPSAYSVPTPTAANPTATTFGLFGLQRNRGIELSVDGEITHGLRVIAGGSVNQARLRKTPGGANDGNTAVGVPDYLANANVEWDLGFLPGATLTGRVVNTGKQQVNAANTLEIPSWTRFDLGARYVLLVGGNPLTLRATVDNVANKRYWASSFDSFGTSLLQGAPRTVKVSASIEL</sequence>
<dbReference type="Pfam" id="PF07715">
    <property type="entry name" value="Plug"/>
    <property type="match status" value="1"/>
</dbReference>
<evidence type="ECO:0000259" key="9">
    <source>
        <dbReference type="Pfam" id="PF07715"/>
    </source>
</evidence>
<protein>
    <submittedName>
        <fullName evidence="10">Ferrichrome-iron receptor</fullName>
    </submittedName>
</protein>
<evidence type="ECO:0000256" key="6">
    <source>
        <dbReference type="ARBA" id="ARBA00023136"/>
    </source>
</evidence>
<evidence type="ECO:0000256" key="2">
    <source>
        <dbReference type="ARBA" id="ARBA00009810"/>
    </source>
</evidence>
<keyword evidence="10" id="KW-0675">Receptor</keyword>
<evidence type="ECO:0000256" key="7">
    <source>
        <dbReference type="ARBA" id="ARBA00023237"/>
    </source>
</evidence>
<dbReference type="InterPro" id="IPR039426">
    <property type="entry name" value="TonB-dep_rcpt-like"/>
</dbReference>
<dbReference type="InterPro" id="IPR012910">
    <property type="entry name" value="Plug_dom"/>
</dbReference>
<evidence type="ECO:0000256" key="1">
    <source>
        <dbReference type="ARBA" id="ARBA00004571"/>
    </source>
</evidence>
<evidence type="ECO:0000256" key="3">
    <source>
        <dbReference type="ARBA" id="ARBA00022448"/>
    </source>
</evidence>
<dbReference type="PANTHER" id="PTHR32552">
    <property type="entry name" value="FERRICHROME IRON RECEPTOR-RELATED"/>
    <property type="match status" value="1"/>
</dbReference>
<dbReference type="NCBIfam" id="TIGR01783">
    <property type="entry name" value="TonB-siderophor"/>
    <property type="match status" value="1"/>
</dbReference>
<dbReference type="GO" id="GO:0015344">
    <property type="term" value="F:siderophore uptake transmembrane transporter activity"/>
    <property type="evidence" value="ECO:0007669"/>
    <property type="project" value="TreeGrafter"/>
</dbReference>
<dbReference type="Gene3D" id="2.40.170.20">
    <property type="entry name" value="TonB-dependent receptor, beta-barrel domain"/>
    <property type="match status" value="1"/>
</dbReference>
<keyword evidence="3" id="KW-0813">Transport</keyword>
<dbReference type="Pfam" id="PF00593">
    <property type="entry name" value="TonB_dep_Rec_b-barrel"/>
    <property type="match status" value="1"/>
</dbReference>